<feature type="chain" id="PRO_5022830250" evidence="1">
    <location>
        <begin position="19"/>
        <end position="162"/>
    </location>
</feature>
<feature type="signal peptide" evidence="1">
    <location>
        <begin position="1"/>
        <end position="18"/>
    </location>
</feature>
<organism evidence="2 3">
    <name type="scientific">Puccinia graminis f. sp. tritici</name>
    <dbReference type="NCBI Taxonomy" id="56615"/>
    <lineage>
        <taxon>Eukaryota</taxon>
        <taxon>Fungi</taxon>
        <taxon>Dikarya</taxon>
        <taxon>Basidiomycota</taxon>
        <taxon>Pucciniomycotina</taxon>
        <taxon>Pucciniomycetes</taxon>
        <taxon>Pucciniales</taxon>
        <taxon>Pucciniaceae</taxon>
        <taxon>Puccinia</taxon>
    </lineage>
</organism>
<keyword evidence="1" id="KW-0732">Signal</keyword>
<dbReference type="Proteomes" id="UP000324748">
    <property type="component" value="Unassembled WGS sequence"/>
</dbReference>
<dbReference type="AlphaFoldDB" id="A0A5B0QJR3"/>
<comment type="caution">
    <text evidence="2">The sequence shown here is derived from an EMBL/GenBank/DDBJ whole genome shotgun (WGS) entry which is preliminary data.</text>
</comment>
<evidence type="ECO:0000313" key="3">
    <source>
        <dbReference type="Proteomes" id="UP000324748"/>
    </source>
</evidence>
<dbReference type="EMBL" id="VSWC01000015">
    <property type="protein sequence ID" value="KAA1113360.1"/>
    <property type="molecule type" value="Genomic_DNA"/>
</dbReference>
<gene>
    <name evidence="2" type="ORF">PGT21_029455</name>
</gene>
<sequence length="162" mass="18440">MISKYLLFIIWPVLGVYGRMSDNKSNDVQIIDHVLEDMEPVGKKPVIIGSKRSLSLETNINTAAQEGPSVYHIREKPKMVWLDDLVRPPNQKNSIEQNSIKPNSKRLKVLDLMQPIQSDVSRSDDPISVHNEEVGTIMSDDEFIKSLLNEEYLDGHEIELSN</sequence>
<protein>
    <submittedName>
        <fullName evidence="2">Uncharacterized protein</fullName>
    </submittedName>
</protein>
<evidence type="ECO:0000256" key="1">
    <source>
        <dbReference type="SAM" id="SignalP"/>
    </source>
</evidence>
<evidence type="ECO:0000313" key="2">
    <source>
        <dbReference type="EMBL" id="KAA1113360.1"/>
    </source>
</evidence>
<name>A0A5B0QJR3_PUCGR</name>
<proteinExistence type="predicted"/>
<keyword evidence="3" id="KW-1185">Reference proteome</keyword>
<reference evidence="2 3" key="1">
    <citation type="submission" date="2019-05" db="EMBL/GenBank/DDBJ databases">
        <title>Emergence of the Ug99 lineage of the wheat stem rust pathogen through somatic hybridization.</title>
        <authorList>
            <person name="Li F."/>
            <person name="Upadhyaya N.M."/>
            <person name="Sperschneider J."/>
            <person name="Matny O."/>
            <person name="Nguyen-Phuc H."/>
            <person name="Mago R."/>
            <person name="Raley C."/>
            <person name="Miller M.E."/>
            <person name="Silverstein K.A.T."/>
            <person name="Henningsen E."/>
            <person name="Hirsch C.D."/>
            <person name="Visser B."/>
            <person name="Pretorius Z.A."/>
            <person name="Steffenson B.J."/>
            <person name="Schwessinger B."/>
            <person name="Dodds P.N."/>
            <person name="Figueroa M."/>
        </authorList>
    </citation>
    <scope>NUCLEOTIDE SEQUENCE [LARGE SCALE GENOMIC DNA]</scope>
    <source>
        <strain evidence="2">21-0</strain>
    </source>
</reference>
<accession>A0A5B0QJR3</accession>